<dbReference type="EMBL" id="JARK01001568">
    <property type="protein sequence ID" value="EYB89439.1"/>
    <property type="molecule type" value="Genomic_DNA"/>
</dbReference>
<proteinExistence type="predicted"/>
<protein>
    <submittedName>
        <fullName evidence="2">Uncharacterized protein</fullName>
    </submittedName>
</protein>
<accession>A0A016SGL6</accession>
<dbReference type="AlphaFoldDB" id="A0A016SGL6"/>
<comment type="caution">
    <text evidence="2">The sequence shown here is derived from an EMBL/GenBank/DDBJ whole genome shotgun (WGS) entry which is preliminary data.</text>
</comment>
<sequence>MTNSTACGLSVRGLLPKRSERAERASGYILSAVQRVLPPRRVRAASDPSPGKDTYKLHIVRCGFCGSFPTFQFNSNFPSIQLSIYQSDLSDIFPTPTPSAFKHFLSKPLHDSPSETDINTISKTKTQISRKGQVITGLDTRSAPCRRQRIGSEADNPDGTAVDGWTASADWLHHQERRRHRTMGIERSGDISGAERVEVSPCERSGGFYTGAPESGADVAWERYRRACGGCDWRGKVPYATERVQSTMELYEGVHGTEGRDGESRQKVPKHKKY</sequence>
<evidence type="ECO:0000313" key="2">
    <source>
        <dbReference type="EMBL" id="EYB89439.1"/>
    </source>
</evidence>
<feature type="region of interest" description="Disordered" evidence="1">
    <location>
        <begin position="254"/>
        <end position="274"/>
    </location>
</feature>
<dbReference type="Proteomes" id="UP000024635">
    <property type="component" value="Unassembled WGS sequence"/>
</dbReference>
<evidence type="ECO:0000256" key="1">
    <source>
        <dbReference type="SAM" id="MobiDB-lite"/>
    </source>
</evidence>
<name>A0A016SGL6_9BILA</name>
<feature type="compositionally biased region" description="Basic and acidic residues" evidence="1">
    <location>
        <begin position="255"/>
        <end position="266"/>
    </location>
</feature>
<keyword evidence="3" id="KW-1185">Reference proteome</keyword>
<organism evidence="2 3">
    <name type="scientific">Ancylostoma ceylanicum</name>
    <dbReference type="NCBI Taxonomy" id="53326"/>
    <lineage>
        <taxon>Eukaryota</taxon>
        <taxon>Metazoa</taxon>
        <taxon>Ecdysozoa</taxon>
        <taxon>Nematoda</taxon>
        <taxon>Chromadorea</taxon>
        <taxon>Rhabditida</taxon>
        <taxon>Rhabditina</taxon>
        <taxon>Rhabditomorpha</taxon>
        <taxon>Strongyloidea</taxon>
        <taxon>Ancylostomatidae</taxon>
        <taxon>Ancylostomatinae</taxon>
        <taxon>Ancylostoma</taxon>
    </lineage>
</organism>
<gene>
    <name evidence="2" type="primary">Acey_s0232.g3057</name>
    <name evidence="2" type="ORF">Y032_0232g3057</name>
</gene>
<evidence type="ECO:0000313" key="3">
    <source>
        <dbReference type="Proteomes" id="UP000024635"/>
    </source>
</evidence>
<reference evidence="3" key="1">
    <citation type="journal article" date="2015" name="Nat. Genet.">
        <title>The genome and transcriptome of the zoonotic hookworm Ancylostoma ceylanicum identify infection-specific gene families.</title>
        <authorList>
            <person name="Schwarz E.M."/>
            <person name="Hu Y."/>
            <person name="Antoshechkin I."/>
            <person name="Miller M.M."/>
            <person name="Sternberg P.W."/>
            <person name="Aroian R.V."/>
        </authorList>
    </citation>
    <scope>NUCLEOTIDE SEQUENCE</scope>
    <source>
        <strain evidence="3">HY135</strain>
    </source>
</reference>